<evidence type="ECO:0000256" key="2">
    <source>
        <dbReference type="ARBA" id="ARBA00022630"/>
    </source>
</evidence>
<dbReference type="InterPro" id="IPR020946">
    <property type="entry name" value="Flavin_mOase-like"/>
</dbReference>
<dbReference type="EMBL" id="SKBQ01000080">
    <property type="protein sequence ID" value="TPX08124.1"/>
    <property type="molecule type" value="Genomic_DNA"/>
</dbReference>
<dbReference type="GO" id="GO:0050660">
    <property type="term" value="F:flavin adenine dinucleotide binding"/>
    <property type="evidence" value="ECO:0007669"/>
    <property type="project" value="InterPro"/>
</dbReference>
<keyword evidence="3" id="KW-0274">FAD</keyword>
<dbReference type="Gene3D" id="3.50.50.60">
    <property type="entry name" value="FAD/NAD(P)-binding domain"/>
    <property type="match status" value="1"/>
</dbReference>
<dbReference type="Proteomes" id="UP000319257">
    <property type="component" value="Unassembled WGS sequence"/>
</dbReference>
<dbReference type="GO" id="GO:0004499">
    <property type="term" value="F:N,N-dimethylaniline monooxygenase activity"/>
    <property type="evidence" value="ECO:0007669"/>
    <property type="project" value="InterPro"/>
</dbReference>
<evidence type="ECO:0000313" key="7">
    <source>
        <dbReference type="Proteomes" id="UP000319257"/>
    </source>
</evidence>
<evidence type="ECO:0000256" key="3">
    <source>
        <dbReference type="ARBA" id="ARBA00022827"/>
    </source>
</evidence>
<evidence type="ECO:0000256" key="4">
    <source>
        <dbReference type="ARBA" id="ARBA00022857"/>
    </source>
</evidence>
<dbReference type="InterPro" id="IPR036188">
    <property type="entry name" value="FAD/NAD-bd_sf"/>
</dbReference>
<dbReference type="Pfam" id="PF00743">
    <property type="entry name" value="FMO-like"/>
    <property type="match status" value="1"/>
</dbReference>
<reference evidence="6 7" key="1">
    <citation type="submission" date="2019-06" db="EMBL/GenBank/DDBJ databases">
        <title>Draft genome sequence of the filamentous fungus Phialemoniopsis curvata isolated from diesel fuel.</title>
        <authorList>
            <person name="Varaljay V.A."/>
            <person name="Lyon W.J."/>
            <person name="Crouch A.L."/>
            <person name="Drake C.E."/>
            <person name="Hollomon J.M."/>
            <person name="Nadeau L.J."/>
            <person name="Nunn H.S."/>
            <person name="Stevenson B.S."/>
            <person name="Bojanowski C.L."/>
            <person name="Crookes-Goodson W.J."/>
        </authorList>
    </citation>
    <scope>NUCLEOTIDE SEQUENCE [LARGE SCALE GENOMIC DNA]</scope>
    <source>
        <strain evidence="6 7">D216</strain>
    </source>
</reference>
<accession>A0A507ANX4</accession>
<dbReference type="GO" id="GO:0050661">
    <property type="term" value="F:NADP binding"/>
    <property type="evidence" value="ECO:0007669"/>
    <property type="project" value="InterPro"/>
</dbReference>
<gene>
    <name evidence="6" type="ORF">E0L32_010191</name>
</gene>
<dbReference type="InParanoid" id="A0A507ANX4"/>
<protein>
    <recommendedName>
        <fullName evidence="8">Flavin-containing monooxygenase</fullName>
    </recommendedName>
</protein>
<comment type="caution">
    <text evidence="6">The sequence shown here is derived from an EMBL/GenBank/DDBJ whole genome shotgun (WGS) entry which is preliminary data.</text>
</comment>
<evidence type="ECO:0008006" key="8">
    <source>
        <dbReference type="Google" id="ProtNLM"/>
    </source>
</evidence>
<dbReference type="PRINTS" id="PR00370">
    <property type="entry name" value="FMOXYGENASE"/>
</dbReference>
<dbReference type="GeneID" id="41977638"/>
<dbReference type="RefSeq" id="XP_030989835.1">
    <property type="nucleotide sequence ID" value="XM_031132782.1"/>
</dbReference>
<dbReference type="OrthoDB" id="66881at2759"/>
<keyword evidence="5" id="KW-0560">Oxidoreductase</keyword>
<dbReference type="InterPro" id="IPR050346">
    <property type="entry name" value="FMO-like"/>
</dbReference>
<sequence>MGDAQCTIAVVGLGVLGLVTVKNLLEEGFDVTGFDREPFVGGLWHYTEDDRTSVLPTATIINISKERGCFTDFPFPEDTPSHCTAGHVQQYLESYIEHFKLAPHLRLSTSVKRVSRDNVANKWVVDIDGAGSEYFDKVIIATGINSSPHVPKLEGVEAFEGKCLHSRAFKRPEQFKGQKVVVVGLGNTGADTSVSLVGQADKVYLSHNHGAIIMPRTVNGGIPIDHTLTSRMTKIQSLLEYYLPSVYEMVFNAALKKIQNANFKLKPEWKVYPAPSLKHAVPIISDNLVANLESGAVQSVAGIKRVVGPHELELDDGTRLEGIDTIIWATGYRTSFSVLDPEVDPTRHTTPRWAAAKGSRGKPLPRLYQNVISLDHPDSLAFMGCGAFATGAFPLNDVASMALAQVWKGASPLPPRGEMERAVDRQHEFVCGVAESGSAVPGWVRQHEWMAWANAAAGTGVDEYLGWTLAGWKFWYRDREFCRLLVDGIYTPHLFRVFETGKRKTWEGARTEIERVNRAVAAARAARDKKAKAKTV</sequence>
<dbReference type="InterPro" id="IPR000960">
    <property type="entry name" value="Flavin_mOase"/>
</dbReference>
<evidence type="ECO:0000256" key="1">
    <source>
        <dbReference type="ARBA" id="ARBA00009183"/>
    </source>
</evidence>
<keyword evidence="7" id="KW-1185">Reference proteome</keyword>
<organism evidence="6 7">
    <name type="scientific">Thyridium curvatum</name>
    <dbReference type="NCBI Taxonomy" id="1093900"/>
    <lineage>
        <taxon>Eukaryota</taxon>
        <taxon>Fungi</taxon>
        <taxon>Dikarya</taxon>
        <taxon>Ascomycota</taxon>
        <taxon>Pezizomycotina</taxon>
        <taxon>Sordariomycetes</taxon>
        <taxon>Sordariomycetidae</taxon>
        <taxon>Thyridiales</taxon>
        <taxon>Thyridiaceae</taxon>
        <taxon>Thyridium</taxon>
    </lineage>
</organism>
<dbReference type="SUPFAM" id="SSF51905">
    <property type="entry name" value="FAD/NAD(P)-binding domain"/>
    <property type="match status" value="3"/>
</dbReference>
<keyword evidence="2" id="KW-0285">Flavoprotein</keyword>
<evidence type="ECO:0000313" key="6">
    <source>
        <dbReference type="EMBL" id="TPX08124.1"/>
    </source>
</evidence>
<name>A0A507ANX4_9PEZI</name>
<dbReference type="PIRSF" id="PIRSF000332">
    <property type="entry name" value="FMO"/>
    <property type="match status" value="1"/>
</dbReference>
<evidence type="ECO:0000256" key="5">
    <source>
        <dbReference type="ARBA" id="ARBA00023002"/>
    </source>
</evidence>
<proteinExistence type="inferred from homology"/>
<dbReference type="PANTHER" id="PTHR23023">
    <property type="entry name" value="DIMETHYLANILINE MONOOXYGENASE"/>
    <property type="match status" value="1"/>
</dbReference>
<comment type="similarity">
    <text evidence="1">Belongs to the FMO family.</text>
</comment>
<keyword evidence="4" id="KW-0521">NADP</keyword>
<dbReference type="AlphaFoldDB" id="A0A507ANX4"/>